<geneLocation type="nucleomorph" evidence="1"/>
<sequence>MTNQPFVCSFSSYFFVKLCTDLVSRKFFLLYSINDTIFSKVNLIKKKLQKFFLMNSLINRVPRFKSNFSSYIFLLKIGNSKISNNFMNYKLVSKKFFKLIYIITTFCEWECRNSFKNMLILFKNEIIFSKDIKILWKKLSQIFLFNIKKIFCFYNITSMYKNQNKTFFKLKTKIFCFSLLLLSNFSKWYYTRFIMFFANIFNQLQILDFLSTYVIFFEKKLQLKHIKHKLFYIITTFHL</sequence>
<gene>
    <name evidence="1" type="ORF">CPARA_1gp170</name>
</gene>
<evidence type="ECO:0000313" key="1">
    <source>
        <dbReference type="EMBL" id="AEA38828.1"/>
    </source>
</evidence>
<dbReference type="RefSeq" id="XP_003239726.1">
    <property type="nucleotide sequence ID" value="XM_003239678.1"/>
</dbReference>
<evidence type="ECO:0000313" key="2">
    <source>
        <dbReference type="Proteomes" id="UP000243423"/>
    </source>
</evidence>
<reference evidence="1 2" key="1">
    <citation type="journal article" date="2011" name="Genome Biol. Evol.">
        <title>Complete nucleomorph genome sequence of the nonphotosynthetic alga Cryptomonas paramecium reveals a core nucleomorph gene set.</title>
        <authorList>
            <person name="Tanifuji G."/>
            <person name="Onodera N.T."/>
            <person name="Wheeler T.J."/>
            <person name="Dlutek M."/>
            <person name="Donaher N."/>
            <person name="Archibald J.M."/>
        </authorList>
    </citation>
    <scope>NUCLEOTIDE SEQUENCE [LARGE SCALE GENOMIC DNA]</scope>
    <source>
        <strain evidence="1 2">CCAP977/2A</strain>
    </source>
</reference>
<dbReference type="AlphaFoldDB" id="F2HHN2"/>
<name>F2HHN2_9CRYP</name>
<protein>
    <submittedName>
        <fullName evidence="1">Uncharacterized protein</fullName>
    </submittedName>
</protein>
<organism evidence="1 2">
    <name type="scientific">Cryptomonas paramaecium</name>
    <dbReference type="NCBI Taxonomy" id="2898"/>
    <lineage>
        <taxon>Eukaryota</taxon>
        <taxon>Cryptophyceae</taxon>
        <taxon>Cryptomonadales</taxon>
        <taxon>Cryptomonadaceae</taxon>
        <taxon>Cryptomonas</taxon>
    </lineage>
</organism>
<proteinExistence type="predicted"/>
<dbReference type="Proteomes" id="UP000243423">
    <property type="component" value="Nucleomorph 1"/>
</dbReference>
<dbReference type="EMBL" id="CP002172">
    <property type="protein sequence ID" value="AEA38828.1"/>
    <property type="molecule type" value="Genomic_DNA"/>
</dbReference>
<keyword evidence="1" id="KW-0542">Nucleomorph</keyword>
<accession>F2HHN2</accession>
<dbReference type="GeneID" id="10446955"/>